<sequence>MPEFSISDGDLALLSGKVVLVTGCSSGIGLATVKELLKVGAKVVGGDLSEPKSEVDSPDFAFIQVDVTDWKALCNLFKQAMSRLGHIDHVFANAGIGPQVDLLLDEFDDDGELKRPNNIVYDVNLRAVVDTCKLGIHYIRKSPSGGSIVVTASASAYQRFPSYDYASAKHGVYGLIRGLFSHIGPETGIPVRLNGIAPGWTNTGLVSEALCAKAGVPTQGPEIPARSALILMADGSRHGQMIHSSEGKYYELESHLLRATDDVLQKIPTVEPRTRSLADDYREILAAHLRGQE</sequence>
<dbReference type="InterPro" id="IPR002347">
    <property type="entry name" value="SDR_fam"/>
</dbReference>
<evidence type="ECO:0000313" key="4">
    <source>
        <dbReference type="Proteomes" id="UP001583177"/>
    </source>
</evidence>
<dbReference type="PANTHER" id="PTHR44229">
    <property type="entry name" value="15-HYDROXYPROSTAGLANDIN DEHYDROGENASE [NAD(+)]"/>
    <property type="match status" value="1"/>
</dbReference>
<keyword evidence="4" id="KW-1185">Reference proteome</keyword>
<comment type="caution">
    <text evidence="3">The sequence shown here is derived from an EMBL/GenBank/DDBJ whole genome shotgun (WGS) entry which is preliminary data.</text>
</comment>
<gene>
    <name evidence="3" type="ORF">Daus18300_007515</name>
</gene>
<dbReference type="InterPro" id="IPR036291">
    <property type="entry name" value="NAD(P)-bd_dom_sf"/>
</dbReference>
<protein>
    <submittedName>
        <fullName evidence="3">Uncharacterized protein</fullName>
    </submittedName>
</protein>
<proteinExistence type="inferred from homology"/>
<accession>A0ABR3WMH9</accession>
<name>A0ABR3WMH9_9PEZI</name>
<dbReference type="Pfam" id="PF00106">
    <property type="entry name" value="adh_short"/>
    <property type="match status" value="1"/>
</dbReference>
<dbReference type="EMBL" id="JAWRVE010000066">
    <property type="protein sequence ID" value="KAL1864713.1"/>
    <property type="molecule type" value="Genomic_DNA"/>
</dbReference>
<dbReference type="Gene3D" id="3.40.50.720">
    <property type="entry name" value="NAD(P)-binding Rossmann-like Domain"/>
    <property type="match status" value="1"/>
</dbReference>
<evidence type="ECO:0000313" key="3">
    <source>
        <dbReference type="EMBL" id="KAL1864713.1"/>
    </source>
</evidence>
<organism evidence="3 4">
    <name type="scientific">Diaporthe australafricana</name>
    <dbReference type="NCBI Taxonomy" id="127596"/>
    <lineage>
        <taxon>Eukaryota</taxon>
        <taxon>Fungi</taxon>
        <taxon>Dikarya</taxon>
        <taxon>Ascomycota</taxon>
        <taxon>Pezizomycotina</taxon>
        <taxon>Sordariomycetes</taxon>
        <taxon>Sordariomycetidae</taxon>
        <taxon>Diaporthales</taxon>
        <taxon>Diaporthaceae</taxon>
        <taxon>Diaporthe</taxon>
    </lineage>
</organism>
<dbReference type="Proteomes" id="UP001583177">
    <property type="component" value="Unassembled WGS sequence"/>
</dbReference>
<comment type="similarity">
    <text evidence="1">Belongs to the short-chain dehydrogenases/reductases (SDR) family.</text>
</comment>
<dbReference type="SUPFAM" id="SSF51735">
    <property type="entry name" value="NAD(P)-binding Rossmann-fold domains"/>
    <property type="match status" value="1"/>
</dbReference>
<evidence type="ECO:0000256" key="1">
    <source>
        <dbReference type="ARBA" id="ARBA00006484"/>
    </source>
</evidence>
<reference evidence="3 4" key="1">
    <citation type="journal article" date="2024" name="IMA Fungus">
        <title>IMA Genome - F19 : A genome assembly and annotation guide to empower mycologists, including annotated draft genome sequences of Ceratocystis pirilliformis, Diaporthe australafricana, Fusarium ophioides, Paecilomyces lecythidis, and Sporothrix stenoceras.</title>
        <authorList>
            <person name="Aylward J."/>
            <person name="Wilson A.M."/>
            <person name="Visagie C.M."/>
            <person name="Spraker J."/>
            <person name="Barnes I."/>
            <person name="Buitendag C."/>
            <person name="Ceriani C."/>
            <person name="Del Mar Angel L."/>
            <person name="du Plessis D."/>
            <person name="Fuchs T."/>
            <person name="Gasser K."/>
            <person name="Kramer D."/>
            <person name="Li W."/>
            <person name="Munsamy K."/>
            <person name="Piso A."/>
            <person name="Price J.L."/>
            <person name="Sonnekus B."/>
            <person name="Thomas C."/>
            <person name="van der Nest A."/>
            <person name="van Dijk A."/>
            <person name="van Heerden A."/>
            <person name="van Vuuren N."/>
            <person name="Yilmaz N."/>
            <person name="Duong T.A."/>
            <person name="van der Merwe N.A."/>
            <person name="Wingfield M.J."/>
            <person name="Wingfield B.D."/>
        </authorList>
    </citation>
    <scope>NUCLEOTIDE SEQUENCE [LARGE SCALE GENOMIC DNA]</scope>
    <source>
        <strain evidence="3 4">CMW 18300</strain>
    </source>
</reference>
<dbReference type="PANTHER" id="PTHR44229:SF4">
    <property type="entry name" value="15-HYDROXYPROSTAGLANDIN DEHYDROGENASE [NAD(+)]"/>
    <property type="match status" value="1"/>
</dbReference>
<keyword evidence="2" id="KW-0560">Oxidoreductase</keyword>
<dbReference type="PRINTS" id="PR00081">
    <property type="entry name" value="GDHRDH"/>
</dbReference>
<evidence type="ECO:0000256" key="2">
    <source>
        <dbReference type="ARBA" id="ARBA00023002"/>
    </source>
</evidence>